<dbReference type="GO" id="GO:0005524">
    <property type="term" value="F:ATP binding"/>
    <property type="evidence" value="ECO:0007669"/>
    <property type="project" value="UniProtKB-KW"/>
</dbReference>
<dbReference type="GO" id="GO:0016887">
    <property type="term" value="F:ATP hydrolysis activity"/>
    <property type="evidence" value="ECO:0007669"/>
    <property type="project" value="InterPro"/>
</dbReference>
<feature type="domain" description="AAA+ ATPase" evidence="4">
    <location>
        <begin position="431"/>
        <end position="582"/>
    </location>
</feature>
<dbReference type="EMBL" id="JACEFO010000086">
    <property type="protein sequence ID" value="KAF8781315.1"/>
    <property type="molecule type" value="Genomic_DNA"/>
</dbReference>
<protein>
    <recommendedName>
        <fullName evidence="4">AAA+ ATPase domain-containing protein</fullName>
    </recommendedName>
</protein>
<dbReference type="InterPro" id="IPR003959">
    <property type="entry name" value="ATPase_AAA_core"/>
</dbReference>
<proteinExistence type="predicted"/>
<dbReference type="Pfam" id="PF00004">
    <property type="entry name" value="AAA"/>
    <property type="match status" value="2"/>
</dbReference>
<dbReference type="Pfam" id="PF17862">
    <property type="entry name" value="AAA_lid_3"/>
    <property type="match status" value="2"/>
</dbReference>
<accession>A0A835KVJ0</accession>
<feature type="compositionally biased region" description="Low complexity" evidence="3">
    <location>
        <begin position="12"/>
        <end position="27"/>
    </location>
</feature>
<feature type="region of interest" description="Disordered" evidence="3">
    <location>
        <begin position="1"/>
        <end position="42"/>
    </location>
</feature>
<keyword evidence="1" id="KW-0547">Nucleotide-binding</keyword>
<evidence type="ECO:0000313" key="6">
    <source>
        <dbReference type="Proteomes" id="UP000636709"/>
    </source>
</evidence>
<evidence type="ECO:0000256" key="3">
    <source>
        <dbReference type="SAM" id="MobiDB-lite"/>
    </source>
</evidence>
<dbReference type="InterPro" id="IPR058958">
    <property type="entry name" value="DPBB_CI111"/>
</dbReference>
<name>A0A835KVJ0_9POAL</name>
<dbReference type="CDD" id="cd19511">
    <property type="entry name" value="RecA-like_CDC48_r2-like"/>
    <property type="match status" value="1"/>
</dbReference>
<feature type="compositionally biased region" description="Basic residues" evidence="3">
    <location>
        <begin position="1"/>
        <end position="11"/>
    </location>
</feature>
<dbReference type="PANTHER" id="PTHR23077:SF27">
    <property type="entry name" value="ATPASE FAMILY GENE 2 PROTEIN HOMOLOG A"/>
    <property type="match status" value="1"/>
</dbReference>
<dbReference type="FunFam" id="3.40.50.300:FF:001406">
    <property type="entry name" value="Putative vesicular transport protein (CDC48)"/>
    <property type="match status" value="1"/>
</dbReference>
<dbReference type="PANTHER" id="PTHR23077">
    <property type="entry name" value="AAA-FAMILY ATPASE"/>
    <property type="match status" value="1"/>
</dbReference>
<evidence type="ECO:0000313" key="5">
    <source>
        <dbReference type="EMBL" id="KAF8781315.1"/>
    </source>
</evidence>
<dbReference type="GO" id="GO:0009507">
    <property type="term" value="C:chloroplast"/>
    <property type="evidence" value="ECO:0007669"/>
    <property type="project" value="TreeGrafter"/>
</dbReference>
<sequence length="1008" mass="109305">MPPSKGKKKKQSAASPQPSPRTPSSRSSRGRGEDGDGEGSFKSVDLPSIAAAAAARFPALVPRGGAGCFAGAVAEVVPRRGNGGGGGGMGRLWLSEAAMVGAGMRPGCLVSVAVISSSSEQFDGFPLENLFDECNRFFNLEVGDDLLCGEAGRNFVVATVFPSREVQRNGIKLSWDLACVLGYPPLSQSLFISPICTSQDPKHSDDIGILRVIKCKNLYLGLAPPEVGSSSSIESPETNGMLMETPKKNPFTPLRRKESHDFGSNSGSSMCLDATTARSALGDEEVKQLLCTSAMRWLNGRHLLKGNFVPLSMCGKLSLFVVMGAEFDSSDRGDVCEKGKALSDAEDSANLEETLVSYLVDRTTKIYLSDLVCTGKLGSDKPDLPSALYECDKRRNEYSNHAPMLGGLSKESATIKGIISFSLADQIGLPRYKGVLLYGPPGTGKTSLASSCAYDVGANLFTINGPEIISHYFGESEQSLYDVFSSAKKAEPAVVRFSSNAPLCYLDSLIFVDELDAIAPSRKEGGEELSIRMVATLLKLMDEIGPKDRVLLIATTNRPDSIDPALRRPGRLDKEIEIGVPSPGQRMDILHHLLIGVHHSLRDDEIESIAQETHGFVGADLAALCNEAAMCALRRYISLKENSSQQLGHPDSSLFRDTGDPLVYQESSLSASLSTMSLDDSPCTNSNNTKSSESYDTIDKVLLVNSEDFKTAKTKVRPSAMREIMLELPKVRWEDVGGQASVKEQLIEAIQWPQKNPEVFIRMGTRPPRGLLMMGPPGCSKTLLARAAASEAKLNFLAVKGPELFSKWVGDTEKAVRSLFAKARANAPAILFFDEIDGLAGTRGLENDGTTVADRVLSQLLVEMDGLDQRAGVTIIAATNRPDKIDPALMRPGRFDRLLDVQPPNKADRADIFRIHTHRVPCCPGVNFEELARLTEGYTGADIKLVCREAAKFADKLLSFQQENFDIKEVAMRHFEFAIGKTEPSDVKFYRNLAENFRRFVDGSSQGT</sequence>
<dbReference type="InterPro" id="IPR027417">
    <property type="entry name" value="P-loop_NTPase"/>
</dbReference>
<dbReference type="PROSITE" id="PS00674">
    <property type="entry name" value="AAA"/>
    <property type="match status" value="2"/>
</dbReference>
<dbReference type="OrthoDB" id="27435at2759"/>
<dbReference type="InterPro" id="IPR041569">
    <property type="entry name" value="AAA_lid_3"/>
</dbReference>
<evidence type="ECO:0000256" key="1">
    <source>
        <dbReference type="ARBA" id="ARBA00022741"/>
    </source>
</evidence>
<dbReference type="Gene3D" id="1.10.8.60">
    <property type="match status" value="2"/>
</dbReference>
<dbReference type="AlphaFoldDB" id="A0A835KVJ0"/>
<gene>
    <name evidence="5" type="ORF">HU200_000578</name>
</gene>
<feature type="domain" description="AAA+ ATPase" evidence="4">
    <location>
        <begin position="767"/>
        <end position="905"/>
    </location>
</feature>
<dbReference type="SMART" id="SM00382">
    <property type="entry name" value="AAA"/>
    <property type="match status" value="2"/>
</dbReference>
<dbReference type="Proteomes" id="UP000636709">
    <property type="component" value="Unassembled WGS sequence"/>
</dbReference>
<dbReference type="FunFam" id="3.40.50.300:FF:000661">
    <property type="entry name" value="calmodulin-interacting protein 111 isoform X1"/>
    <property type="match status" value="1"/>
</dbReference>
<dbReference type="Gene3D" id="3.40.50.300">
    <property type="entry name" value="P-loop containing nucleotide triphosphate hydrolases"/>
    <property type="match status" value="2"/>
</dbReference>
<organism evidence="5 6">
    <name type="scientific">Digitaria exilis</name>
    <dbReference type="NCBI Taxonomy" id="1010633"/>
    <lineage>
        <taxon>Eukaryota</taxon>
        <taxon>Viridiplantae</taxon>
        <taxon>Streptophyta</taxon>
        <taxon>Embryophyta</taxon>
        <taxon>Tracheophyta</taxon>
        <taxon>Spermatophyta</taxon>
        <taxon>Magnoliopsida</taxon>
        <taxon>Liliopsida</taxon>
        <taxon>Poales</taxon>
        <taxon>Poaceae</taxon>
        <taxon>PACMAD clade</taxon>
        <taxon>Panicoideae</taxon>
        <taxon>Panicodae</taxon>
        <taxon>Paniceae</taxon>
        <taxon>Anthephorinae</taxon>
        <taxon>Digitaria</taxon>
    </lineage>
</organism>
<dbReference type="InterPro" id="IPR003960">
    <property type="entry name" value="ATPase_AAA_CS"/>
</dbReference>
<dbReference type="SUPFAM" id="SSF52540">
    <property type="entry name" value="P-loop containing nucleoside triphosphate hydrolases"/>
    <property type="match status" value="2"/>
</dbReference>
<keyword evidence="2" id="KW-0067">ATP-binding</keyword>
<dbReference type="InterPro" id="IPR003593">
    <property type="entry name" value="AAA+_ATPase"/>
</dbReference>
<evidence type="ECO:0000259" key="4">
    <source>
        <dbReference type="SMART" id="SM00382"/>
    </source>
</evidence>
<evidence type="ECO:0000256" key="2">
    <source>
        <dbReference type="ARBA" id="ARBA00022840"/>
    </source>
</evidence>
<comment type="caution">
    <text evidence="5">The sequence shown here is derived from an EMBL/GenBank/DDBJ whole genome shotgun (WGS) entry which is preliminary data.</text>
</comment>
<reference evidence="5" key="1">
    <citation type="submission" date="2020-07" db="EMBL/GenBank/DDBJ databases">
        <title>Genome sequence and genetic diversity analysis of an under-domesticated orphan crop, white fonio (Digitaria exilis).</title>
        <authorList>
            <person name="Bennetzen J.L."/>
            <person name="Chen S."/>
            <person name="Ma X."/>
            <person name="Wang X."/>
            <person name="Yssel A.E.J."/>
            <person name="Chaluvadi S.R."/>
            <person name="Johnson M."/>
            <person name="Gangashetty P."/>
            <person name="Hamidou F."/>
            <person name="Sanogo M.D."/>
            <person name="Zwaenepoel A."/>
            <person name="Wallace J."/>
            <person name="Van De Peer Y."/>
            <person name="Van Deynze A."/>
        </authorList>
    </citation>
    <scope>NUCLEOTIDE SEQUENCE</scope>
    <source>
        <tissue evidence="5">Leaves</tissue>
    </source>
</reference>
<keyword evidence="6" id="KW-1185">Reference proteome</keyword>
<dbReference type="InterPro" id="IPR050168">
    <property type="entry name" value="AAA_ATPase_domain"/>
</dbReference>
<dbReference type="Pfam" id="PF26429">
    <property type="entry name" value="DPBB_CI111"/>
    <property type="match status" value="1"/>
</dbReference>
<feature type="region of interest" description="Disordered" evidence="3">
    <location>
        <begin position="230"/>
        <end position="265"/>
    </location>
</feature>